<feature type="transmembrane region" description="Helical" evidence="4">
    <location>
        <begin position="647"/>
        <end position="669"/>
    </location>
</feature>
<keyword evidence="4" id="KW-0812">Transmembrane</keyword>
<dbReference type="InterPro" id="IPR011990">
    <property type="entry name" value="TPR-like_helical_dom_sf"/>
</dbReference>
<organism evidence="6 7">
    <name type="scientific">Salix brachista</name>
    <dbReference type="NCBI Taxonomy" id="2182728"/>
    <lineage>
        <taxon>Eukaryota</taxon>
        <taxon>Viridiplantae</taxon>
        <taxon>Streptophyta</taxon>
        <taxon>Embryophyta</taxon>
        <taxon>Tracheophyta</taxon>
        <taxon>Spermatophyta</taxon>
        <taxon>Magnoliopsida</taxon>
        <taxon>eudicotyledons</taxon>
        <taxon>Gunneridae</taxon>
        <taxon>Pentapetalae</taxon>
        <taxon>rosids</taxon>
        <taxon>fabids</taxon>
        <taxon>Malpighiales</taxon>
        <taxon>Salicaceae</taxon>
        <taxon>Saliceae</taxon>
        <taxon>Salix</taxon>
    </lineage>
</organism>
<dbReference type="InterPro" id="IPR002421">
    <property type="entry name" value="5-3_exonuclease"/>
</dbReference>
<keyword evidence="4" id="KW-1133">Transmembrane helix</keyword>
<dbReference type="EMBL" id="VDCV01000013">
    <property type="protein sequence ID" value="KAB5529955.1"/>
    <property type="molecule type" value="Genomic_DNA"/>
</dbReference>
<dbReference type="PANTHER" id="PTHR42646:SF4">
    <property type="entry name" value="5'-3' EXONUCLEASE FAMILY PROTEIN"/>
    <property type="match status" value="1"/>
</dbReference>
<dbReference type="InterPro" id="IPR020046">
    <property type="entry name" value="5-3_exonucl_a-hlix_arch_N"/>
</dbReference>
<dbReference type="Pfam" id="PF00515">
    <property type="entry name" value="TPR_1"/>
    <property type="match status" value="1"/>
</dbReference>
<dbReference type="Pfam" id="PF02739">
    <property type="entry name" value="5_3_exonuc_N"/>
    <property type="match status" value="1"/>
</dbReference>
<sequence>MMKMVEIIMPTNFHIKPTLTFNPSASISTWNRRKKPRGTKTRKLGAVFASISTSSHDTIGEELWPRSELCGNNKEKRASKKRVFFLDVNPLCYAGSTPSLHSFAHWISLFFSQVSLTDPVIAVLDGEGGSEHRRLLLPSYKAHRRKFSRKSSAPQKYPSERSHVVTDILTKCNVPVVKIEGHEADDVVATLAGQVLQNRYKVVIASPDKDFKQLISEDVQIVLPIAELNRWSFYTIKHYISQYNCDPCSDLSLRCIMGDEVDGVPGIQNVVPGFGRKTALKLLKKHGSLQNLLDAAAVRTVGKQYAQDALTKHADYLRRNYEILALRRDVDVQLKEEWLVERDRCNDLIILSNFFKLLEQSKRPTYRRGSHSKIDQAPIVGHNVPVKQTVSLKTNSLATGMVKTTAPYAREVQCRSMIMENREVAVASVVPHMATPAMYSRNMLLQTTISSSPPLQHLYQHPHSLLPFGSLKFRPRKLSLQALFQHFSPPDLTNFRAGHGLHITKSTNFQIHGTDLLMGSSSSPSTESSLWESIYDMHLDMYARGCVHNSSGGHDSELSGIDNFFKISQPEENVYIRVHHIWTPQQEQPEEPSRNLQNIEDNECMKRVIVSALSFGQISLLTSVQVAHAGESIKPDALYEVGELFELGIQLSYLLLLLALLGVGTFFVIRQVLMRRELDLSAKELQASPSLYYEQVRSGDATATGLFELGAVMLRRKFYPAATRYLLQAIAKWDGEDQDLAQVYNALGVSYILDGKLEKGIKQFEAAVKLQPGYVTAWNNLGDAYEKKKDLKSALMAFEEVLLFDPNNKVARPRRDALKEKVQMYKGVPMKSKDR</sequence>
<dbReference type="InterPro" id="IPR029060">
    <property type="entry name" value="PIN-like_dom_sf"/>
</dbReference>
<evidence type="ECO:0000313" key="7">
    <source>
        <dbReference type="Proteomes" id="UP000326939"/>
    </source>
</evidence>
<dbReference type="Pfam" id="PF01367">
    <property type="entry name" value="5_3_exonuc"/>
    <property type="match status" value="1"/>
</dbReference>
<dbReference type="InterPro" id="IPR019734">
    <property type="entry name" value="TPR_rpt"/>
</dbReference>
<reference evidence="7" key="1">
    <citation type="journal article" date="2019" name="Gigascience">
        <title>De novo genome assembly of the endangered Acer yangbiense, a plant species with extremely small populations endemic to Yunnan Province, China.</title>
        <authorList>
            <person name="Yang J."/>
            <person name="Wariss H.M."/>
            <person name="Tao L."/>
            <person name="Zhang R."/>
            <person name="Yun Q."/>
            <person name="Hollingsworth P."/>
            <person name="Dao Z."/>
            <person name="Luo G."/>
            <person name="Guo H."/>
            <person name="Ma Y."/>
            <person name="Sun W."/>
        </authorList>
    </citation>
    <scope>NUCLEOTIDE SEQUENCE [LARGE SCALE GENOMIC DNA]</scope>
    <source>
        <strain evidence="7">cv. br00</strain>
    </source>
</reference>
<evidence type="ECO:0000256" key="3">
    <source>
        <dbReference type="PROSITE-ProRule" id="PRU00339"/>
    </source>
</evidence>
<comment type="caution">
    <text evidence="6">The sequence shown here is derived from an EMBL/GenBank/DDBJ whole genome shotgun (WGS) entry which is preliminary data.</text>
</comment>
<keyword evidence="4" id="KW-0472">Membrane</keyword>
<dbReference type="GO" id="GO:0033567">
    <property type="term" value="P:DNA replication, Okazaki fragment processing"/>
    <property type="evidence" value="ECO:0007669"/>
    <property type="project" value="InterPro"/>
</dbReference>
<dbReference type="CDD" id="cd09898">
    <property type="entry name" value="H3TH_53EXO"/>
    <property type="match status" value="1"/>
</dbReference>
<dbReference type="GO" id="GO:0017108">
    <property type="term" value="F:5'-flap endonuclease activity"/>
    <property type="evidence" value="ECO:0007669"/>
    <property type="project" value="InterPro"/>
</dbReference>
<dbReference type="GO" id="GO:0003677">
    <property type="term" value="F:DNA binding"/>
    <property type="evidence" value="ECO:0007669"/>
    <property type="project" value="InterPro"/>
</dbReference>
<feature type="repeat" description="TPR" evidence="3">
    <location>
        <begin position="775"/>
        <end position="808"/>
    </location>
</feature>
<protein>
    <recommendedName>
        <fullName evidence="5">5'-3' exonuclease domain-containing protein</fullName>
    </recommendedName>
</protein>
<dbReference type="Proteomes" id="UP000326939">
    <property type="component" value="Chromosome 13"/>
</dbReference>
<evidence type="ECO:0000256" key="4">
    <source>
        <dbReference type="SAM" id="Phobius"/>
    </source>
</evidence>
<name>A0A5N5KHX8_9ROSI</name>
<dbReference type="InterPro" id="IPR036279">
    <property type="entry name" value="5-3_exonuclease_C_sf"/>
</dbReference>
<dbReference type="Gene3D" id="1.10.150.20">
    <property type="entry name" value="5' to 3' exonuclease, C-terminal subdomain"/>
    <property type="match status" value="1"/>
</dbReference>
<dbReference type="SUPFAM" id="SSF47807">
    <property type="entry name" value="5' to 3' exonuclease, C-terminal subdomain"/>
    <property type="match status" value="1"/>
</dbReference>
<dbReference type="PROSITE" id="PS50293">
    <property type="entry name" value="TPR_REGION"/>
    <property type="match status" value="1"/>
</dbReference>
<accession>A0A5N5KHX8</accession>
<keyword evidence="2" id="KW-0378">Hydrolase</keyword>
<dbReference type="PANTHER" id="PTHR42646">
    <property type="entry name" value="FLAP ENDONUCLEASE XNI"/>
    <property type="match status" value="1"/>
</dbReference>
<dbReference type="Pfam" id="PF13181">
    <property type="entry name" value="TPR_8"/>
    <property type="match status" value="1"/>
</dbReference>
<evidence type="ECO:0000256" key="1">
    <source>
        <dbReference type="ARBA" id="ARBA00022722"/>
    </source>
</evidence>
<keyword evidence="1" id="KW-0540">Nuclease</keyword>
<dbReference type="SUPFAM" id="SSF88723">
    <property type="entry name" value="PIN domain-like"/>
    <property type="match status" value="1"/>
</dbReference>
<dbReference type="FunFam" id="3.40.50.1010:FF:000027">
    <property type="entry name" value="5'-3' exonuclease family protein"/>
    <property type="match status" value="1"/>
</dbReference>
<evidence type="ECO:0000256" key="2">
    <source>
        <dbReference type="ARBA" id="ARBA00022801"/>
    </source>
</evidence>
<evidence type="ECO:0000313" key="6">
    <source>
        <dbReference type="EMBL" id="KAB5529955.1"/>
    </source>
</evidence>
<dbReference type="SMART" id="SM00475">
    <property type="entry name" value="53EXOc"/>
    <property type="match status" value="1"/>
</dbReference>
<feature type="repeat" description="TPR" evidence="3">
    <location>
        <begin position="741"/>
        <end position="774"/>
    </location>
</feature>
<dbReference type="InterPro" id="IPR038969">
    <property type="entry name" value="FEN"/>
</dbReference>
<dbReference type="GO" id="GO:0008409">
    <property type="term" value="F:5'-3' exonuclease activity"/>
    <property type="evidence" value="ECO:0007669"/>
    <property type="project" value="InterPro"/>
</dbReference>
<dbReference type="FunFam" id="1.10.150.20:FF:000042">
    <property type="entry name" value="5'-3' exonuclease family protein"/>
    <property type="match status" value="1"/>
</dbReference>
<feature type="domain" description="5'-3' exonuclease" evidence="5">
    <location>
        <begin position="81"/>
        <end position="342"/>
    </location>
</feature>
<dbReference type="SMART" id="SM00028">
    <property type="entry name" value="TPR"/>
    <property type="match status" value="2"/>
</dbReference>
<keyword evidence="3" id="KW-0802">TPR repeat</keyword>
<dbReference type="SUPFAM" id="SSF48452">
    <property type="entry name" value="TPR-like"/>
    <property type="match status" value="1"/>
</dbReference>
<dbReference type="Gene3D" id="3.40.50.1010">
    <property type="entry name" value="5'-nuclease"/>
    <property type="match status" value="1"/>
</dbReference>
<dbReference type="AlphaFoldDB" id="A0A5N5KHX8"/>
<gene>
    <name evidence="6" type="ORF">DKX38_020036</name>
</gene>
<dbReference type="PROSITE" id="PS50005">
    <property type="entry name" value="TPR"/>
    <property type="match status" value="2"/>
</dbReference>
<dbReference type="Gene3D" id="1.25.40.10">
    <property type="entry name" value="Tetratricopeptide repeat domain"/>
    <property type="match status" value="1"/>
</dbReference>
<evidence type="ECO:0000259" key="5">
    <source>
        <dbReference type="SMART" id="SM00475"/>
    </source>
</evidence>
<dbReference type="InterPro" id="IPR020045">
    <property type="entry name" value="DNA_polI_H3TH"/>
</dbReference>
<keyword evidence="7" id="KW-1185">Reference proteome</keyword>
<proteinExistence type="predicted"/>